<name>V5GU35_ANOGL</name>
<evidence type="ECO:0000313" key="2">
    <source>
        <dbReference type="EMBL" id="JAB65157.1"/>
    </source>
</evidence>
<protein>
    <submittedName>
        <fullName evidence="2">Uncharacterized protein</fullName>
    </submittedName>
</protein>
<organism evidence="2">
    <name type="scientific">Anoplophora glabripennis</name>
    <name type="common">Asian longhorn beetle</name>
    <name type="synonym">Anoplophora nobilis</name>
    <dbReference type="NCBI Taxonomy" id="217634"/>
    <lineage>
        <taxon>Eukaryota</taxon>
        <taxon>Metazoa</taxon>
        <taxon>Ecdysozoa</taxon>
        <taxon>Arthropoda</taxon>
        <taxon>Hexapoda</taxon>
        <taxon>Insecta</taxon>
        <taxon>Pterygota</taxon>
        <taxon>Neoptera</taxon>
        <taxon>Endopterygota</taxon>
        <taxon>Coleoptera</taxon>
        <taxon>Polyphaga</taxon>
        <taxon>Cucujiformia</taxon>
        <taxon>Chrysomeloidea</taxon>
        <taxon>Cerambycidae</taxon>
        <taxon>Lamiinae</taxon>
        <taxon>Lamiini</taxon>
        <taxon>Anoplophora</taxon>
    </lineage>
</organism>
<dbReference type="AlphaFoldDB" id="V5GU35"/>
<feature type="compositionally biased region" description="Basic and acidic residues" evidence="1">
    <location>
        <begin position="54"/>
        <end position="78"/>
    </location>
</feature>
<evidence type="ECO:0000256" key="1">
    <source>
        <dbReference type="SAM" id="MobiDB-lite"/>
    </source>
</evidence>
<dbReference type="EMBL" id="GALX01003309">
    <property type="protein sequence ID" value="JAB65157.1"/>
    <property type="molecule type" value="Transcribed_RNA"/>
</dbReference>
<feature type="region of interest" description="Disordered" evidence="1">
    <location>
        <begin position="32"/>
        <end position="79"/>
    </location>
</feature>
<accession>V5GU35</accession>
<proteinExistence type="predicted"/>
<sequence>MKSKHEIPNKTDFMKAHSFNFIQNEIGNSDLIHGDKSYKHGQGGTETPSISKNQDVENQKMEKENSSRTHESLIEKSETSIVTDSRTDYTGSAPKRYTTKCYITLAPIPIWYTESVSLTIGSTRRRYEEKVYIKNKLRPYKWSESMSTEVKTMPKNIISDIYIPVEDSDIHFMSLEPQQIAAGAN</sequence>
<reference evidence="2" key="1">
    <citation type="submission" date="2013-07" db="EMBL/GenBank/DDBJ databases">
        <title>Midgut Transcriptome Profiling of Anoplphora glabripennis, a Lignocellulose Degrading, Wood-Boring Cerambycid.</title>
        <authorList>
            <person name="Scully E.D."/>
            <person name="Hoover K."/>
            <person name="Carlson J.E."/>
            <person name="Tien M."/>
            <person name="Geib S.M."/>
        </authorList>
    </citation>
    <scope>NUCLEOTIDE SEQUENCE</scope>
</reference>